<feature type="coiled-coil region" evidence="6">
    <location>
        <begin position="6"/>
        <end position="33"/>
    </location>
</feature>
<dbReference type="CDD" id="cd00303">
    <property type="entry name" value="retropepsin_like"/>
    <property type="match status" value="1"/>
</dbReference>
<dbReference type="EMBL" id="CACVKT020007992">
    <property type="protein sequence ID" value="CAC5412259.1"/>
    <property type="molecule type" value="Genomic_DNA"/>
</dbReference>
<dbReference type="PANTHER" id="PTHR37984:SF5">
    <property type="entry name" value="PROTEIN NYNRIN-LIKE"/>
    <property type="match status" value="1"/>
</dbReference>
<gene>
    <name evidence="8" type="ORF">MCOR_45258</name>
</gene>
<sequence>MTSQLLKTMSETLIELQKEMRDLKQNNKGWKQGGAPQPFPFRCYAFDEVGNRAFDCPTYPNFQYNYQHPRYQNKPKTRYTNQNYEKLDLTLGKVAVHKLSPDAGMFLKAKVNGIITDLLIDTGATVTVISTKMFQKMLNMPNLIPTERDIITANGDSLHMSGKTELEIETDKFKNTNTAIVADINVDCILGLDFLRTQEAYMNISKGTLTIKGHEVRFYVQGHIGCYRVAISETVNIPPRSEIVVNGAITDEVPDLFEVGLVEPTDDYNRTEAKIQTLYGGTIIAKVIPVDKISEPNFNLNQTSETPVPLHLTDLYNETVQDLTKVEATKVRELLQKFSHIFAKHDADFGRTDIVKHSIDVQNAKPTREPPRRVPYNLQGEYHQAINDMIDKNVIEPSTSPWASGVVLVQKKNGLTRFCLDYRRLKKISTKDGYPLPRIDDSLNQLSGAKWFSTINMCSGYWQVEVEANDRPKTAFATRKGLFQFQNPEGQMARWLEVLFSFDMEIQHRAGRKHNNADPLSRLPCKPCTNCGNQDDDANIICLISGKETSHGDVEDN</sequence>
<evidence type="ECO:0000313" key="9">
    <source>
        <dbReference type="Proteomes" id="UP000507470"/>
    </source>
</evidence>
<evidence type="ECO:0000259" key="7">
    <source>
        <dbReference type="PROSITE" id="PS50175"/>
    </source>
</evidence>
<keyword evidence="4" id="KW-0255">Endonuclease</keyword>
<dbReference type="GO" id="GO:0016779">
    <property type="term" value="F:nucleotidyltransferase activity"/>
    <property type="evidence" value="ECO:0007669"/>
    <property type="project" value="UniProtKB-KW"/>
</dbReference>
<dbReference type="OrthoDB" id="6147719at2759"/>
<dbReference type="InterPro" id="IPR001969">
    <property type="entry name" value="Aspartic_peptidase_AS"/>
</dbReference>
<keyword evidence="1" id="KW-0808">Transferase</keyword>
<dbReference type="CDD" id="cd01647">
    <property type="entry name" value="RT_LTR"/>
    <property type="match status" value="1"/>
</dbReference>
<dbReference type="InterPro" id="IPR021109">
    <property type="entry name" value="Peptidase_aspartic_dom_sf"/>
</dbReference>
<organism evidence="8 9">
    <name type="scientific">Mytilus coruscus</name>
    <name type="common">Sea mussel</name>
    <dbReference type="NCBI Taxonomy" id="42192"/>
    <lineage>
        <taxon>Eukaryota</taxon>
        <taxon>Metazoa</taxon>
        <taxon>Spiralia</taxon>
        <taxon>Lophotrochozoa</taxon>
        <taxon>Mollusca</taxon>
        <taxon>Bivalvia</taxon>
        <taxon>Autobranchia</taxon>
        <taxon>Pteriomorphia</taxon>
        <taxon>Mytilida</taxon>
        <taxon>Mytiloidea</taxon>
        <taxon>Mytilidae</taxon>
        <taxon>Mytilinae</taxon>
        <taxon>Mytilus</taxon>
    </lineage>
</organism>
<dbReference type="SUPFAM" id="SSF56672">
    <property type="entry name" value="DNA/RNA polymerases"/>
    <property type="match status" value="1"/>
</dbReference>
<dbReference type="AlphaFoldDB" id="A0A6J8DVZ7"/>
<dbReference type="GO" id="GO:0004190">
    <property type="term" value="F:aspartic-type endopeptidase activity"/>
    <property type="evidence" value="ECO:0007669"/>
    <property type="project" value="InterPro"/>
</dbReference>
<dbReference type="GO" id="GO:0006508">
    <property type="term" value="P:proteolysis"/>
    <property type="evidence" value="ECO:0007669"/>
    <property type="project" value="InterPro"/>
</dbReference>
<evidence type="ECO:0000256" key="5">
    <source>
        <dbReference type="ARBA" id="ARBA00022801"/>
    </source>
</evidence>
<dbReference type="Gene3D" id="3.30.70.270">
    <property type="match status" value="1"/>
</dbReference>
<protein>
    <recommendedName>
        <fullName evidence="7">Peptidase A2 domain-containing protein</fullName>
    </recommendedName>
</protein>
<keyword evidence="3" id="KW-0540">Nuclease</keyword>
<dbReference type="Gene3D" id="2.40.70.10">
    <property type="entry name" value="Acid Proteases"/>
    <property type="match status" value="1"/>
</dbReference>
<evidence type="ECO:0000256" key="3">
    <source>
        <dbReference type="ARBA" id="ARBA00022722"/>
    </source>
</evidence>
<dbReference type="GO" id="GO:0004519">
    <property type="term" value="F:endonuclease activity"/>
    <property type="evidence" value="ECO:0007669"/>
    <property type="project" value="UniProtKB-KW"/>
</dbReference>
<dbReference type="SUPFAM" id="SSF50630">
    <property type="entry name" value="Acid proteases"/>
    <property type="match status" value="1"/>
</dbReference>
<feature type="domain" description="Peptidase A2" evidence="7">
    <location>
        <begin position="116"/>
        <end position="194"/>
    </location>
</feature>
<name>A0A6J8DVZ7_MYTCO</name>
<dbReference type="Proteomes" id="UP000507470">
    <property type="component" value="Unassembled WGS sequence"/>
</dbReference>
<dbReference type="InterPro" id="IPR043128">
    <property type="entry name" value="Rev_trsase/Diguanyl_cyclase"/>
</dbReference>
<accession>A0A6J8DVZ7</accession>
<evidence type="ECO:0000313" key="8">
    <source>
        <dbReference type="EMBL" id="CAC5412259.1"/>
    </source>
</evidence>
<reference evidence="8 9" key="1">
    <citation type="submission" date="2020-06" db="EMBL/GenBank/DDBJ databases">
        <authorList>
            <person name="Li R."/>
            <person name="Bekaert M."/>
        </authorList>
    </citation>
    <scope>NUCLEOTIDE SEQUENCE [LARGE SCALE GENOMIC DNA]</scope>
    <source>
        <strain evidence="9">wild</strain>
    </source>
</reference>
<dbReference type="InterPro" id="IPR043502">
    <property type="entry name" value="DNA/RNA_pol_sf"/>
</dbReference>
<dbReference type="Gene3D" id="3.10.10.10">
    <property type="entry name" value="HIV Type 1 Reverse Transcriptase, subunit A, domain 1"/>
    <property type="match status" value="1"/>
</dbReference>
<dbReference type="PROSITE" id="PS00141">
    <property type="entry name" value="ASP_PROTEASE"/>
    <property type="match status" value="1"/>
</dbReference>
<dbReference type="PANTHER" id="PTHR37984">
    <property type="entry name" value="PROTEIN CBG26694"/>
    <property type="match status" value="1"/>
</dbReference>
<keyword evidence="6" id="KW-0175">Coiled coil</keyword>
<dbReference type="InterPro" id="IPR050951">
    <property type="entry name" value="Retrovirus_Pol_polyprotein"/>
</dbReference>
<proteinExistence type="predicted"/>
<dbReference type="InterPro" id="IPR000477">
    <property type="entry name" value="RT_dom"/>
</dbReference>
<evidence type="ECO:0000256" key="1">
    <source>
        <dbReference type="ARBA" id="ARBA00022679"/>
    </source>
</evidence>
<evidence type="ECO:0000256" key="2">
    <source>
        <dbReference type="ARBA" id="ARBA00022695"/>
    </source>
</evidence>
<dbReference type="PROSITE" id="PS50175">
    <property type="entry name" value="ASP_PROT_RETROV"/>
    <property type="match status" value="1"/>
</dbReference>
<dbReference type="Pfam" id="PF00078">
    <property type="entry name" value="RVT_1"/>
    <property type="match status" value="1"/>
</dbReference>
<evidence type="ECO:0000256" key="4">
    <source>
        <dbReference type="ARBA" id="ARBA00022759"/>
    </source>
</evidence>
<dbReference type="Pfam" id="PF13975">
    <property type="entry name" value="gag-asp_proteas"/>
    <property type="match status" value="1"/>
</dbReference>
<evidence type="ECO:0000256" key="6">
    <source>
        <dbReference type="SAM" id="Coils"/>
    </source>
</evidence>
<keyword evidence="5" id="KW-0378">Hydrolase</keyword>
<keyword evidence="2" id="KW-0548">Nucleotidyltransferase</keyword>
<dbReference type="InterPro" id="IPR001995">
    <property type="entry name" value="Peptidase_A2_cat"/>
</dbReference>
<keyword evidence="9" id="KW-1185">Reference proteome</keyword>